<evidence type="ECO:0000313" key="3">
    <source>
        <dbReference type="Proteomes" id="UP000298652"/>
    </source>
</evidence>
<dbReference type="OMA" id="EPMDEHC"/>
<evidence type="ECO:0000313" key="2">
    <source>
        <dbReference type="EMBL" id="TKW22933.1"/>
    </source>
</evidence>
<dbReference type="AlphaFoldDB" id="A0A4U6V623"/>
<accession>A0A4U6V623</accession>
<dbReference type="PANTHER" id="PTHR33167:SF61">
    <property type="entry name" value="OS06G0694400 PROTEIN"/>
    <property type="match status" value="1"/>
</dbReference>
<protein>
    <submittedName>
        <fullName evidence="2">Uncharacterized protein</fullName>
    </submittedName>
</protein>
<proteinExistence type="predicted"/>
<feature type="compositionally biased region" description="Polar residues" evidence="1">
    <location>
        <begin position="126"/>
        <end position="149"/>
    </location>
</feature>
<name>A0A4U6V623_SETVI</name>
<keyword evidence="3" id="KW-1185">Reference proteome</keyword>
<sequence length="250" mass="28044">MRTSSWNMRTRAPGMAADLLGTHRILLALLEIKETITRDIESRDSFKKTAKLLLKASGQKLLHSLEEPMDEHSKHDSKESVRRTIMEHDKVFRQQVHELHRLYHVQKSLMTEVGCGKHFQSRTEESQQIVQRSRSNHNRSPSTSETNQSACLGNAQHSATPQVPQHLGLQECKPRTCLSLFSEENSATKEGNRTENPVGSHKAVEDGNCSASVESDLDLKLSIGPSSPATKGPHWLFSGSRERNPSGQHR</sequence>
<feature type="region of interest" description="Disordered" evidence="1">
    <location>
        <begin position="183"/>
        <end position="250"/>
    </location>
</feature>
<feature type="region of interest" description="Disordered" evidence="1">
    <location>
        <begin position="120"/>
        <end position="149"/>
    </location>
</feature>
<gene>
    <name evidence="2" type="ORF">SEVIR_4G261000v2</name>
</gene>
<dbReference type="Proteomes" id="UP000298652">
    <property type="component" value="Chromosome 4"/>
</dbReference>
<organism evidence="2 3">
    <name type="scientific">Setaria viridis</name>
    <name type="common">Green bristlegrass</name>
    <name type="synonym">Setaria italica subsp. viridis</name>
    <dbReference type="NCBI Taxonomy" id="4556"/>
    <lineage>
        <taxon>Eukaryota</taxon>
        <taxon>Viridiplantae</taxon>
        <taxon>Streptophyta</taxon>
        <taxon>Embryophyta</taxon>
        <taxon>Tracheophyta</taxon>
        <taxon>Spermatophyta</taxon>
        <taxon>Magnoliopsida</taxon>
        <taxon>Liliopsida</taxon>
        <taxon>Poales</taxon>
        <taxon>Poaceae</taxon>
        <taxon>PACMAD clade</taxon>
        <taxon>Panicoideae</taxon>
        <taxon>Panicodae</taxon>
        <taxon>Paniceae</taxon>
        <taxon>Cenchrinae</taxon>
        <taxon>Setaria</taxon>
    </lineage>
</organism>
<dbReference type="Gramene" id="TKW22933">
    <property type="protein sequence ID" value="TKW22933"/>
    <property type="gene ID" value="SEVIR_4G261000v2"/>
</dbReference>
<evidence type="ECO:0000256" key="1">
    <source>
        <dbReference type="SAM" id="MobiDB-lite"/>
    </source>
</evidence>
<dbReference type="PANTHER" id="PTHR33167">
    <property type="entry name" value="TRANSCRIPTION FACTOR, PUTATIVE (DUF863)-RELATED"/>
    <property type="match status" value="1"/>
</dbReference>
<reference evidence="2" key="1">
    <citation type="submission" date="2019-03" db="EMBL/GenBank/DDBJ databases">
        <title>WGS assembly of Setaria viridis.</title>
        <authorList>
            <person name="Huang P."/>
            <person name="Jenkins J."/>
            <person name="Grimwood J."/>
            <person name="Barry K."/>
            <person name="Healey A."/>
            <person name="Mamidi S."/>
            <person name="Sreedasyam A."/>
            <person name="Shu S."/>
            <person name="Feldman M."/>
            <person name="Wu J."/>
            <person name="Yu Y."/>
            <person name="Chen C."/>
            <person name="Johnson J."/>
            <person name="Rokhsar D."/>
            <person name="Baxter I."/>
            <person name="Schmutz J."/>
            <person name="Brutnell T."/>
            <person name="Kellogg E."/>
        </authorList>
    </citation>
    <scope>NUCLEOTIDE SEQUENCE [LARGE SCALE GENOMIC DNA]</scope>
</reference>
<dbReference type="EMBL" id="CM016555">
    <property type="protein sequence ID" value="TKW22933.1"/>
    <property type="molecule type" value="Genomic_DNA"/>
</dbReference>